<evidence type="ECO:0000256" key="3">
    <source>
        <dbReference type="ARBA" id="ARBA00022448"/>
    </source>
</evidence>
<dbReference type="PANTHER" id="PTHR30532">
    <property type="entry name" value="IRON III DICITRATE-BINDING PERIPLASMIC PROTEIN"/>
    <property type="match status" value="1"/>
</dbReference>
<sequence length="346" mass="38532">MGISRRQFVSILSLYGVASFTGCSPQPSAVSPLIRYTQQNKKFPVEIRHAFGYTSVNTLPQRIVTIGSGADEICLSLGVMPVGISTTYWGTDSKGYLPWMVEYTEQNQLSLPPVIPLFPEIDVEKIIELEPDLILAPQSDISRALYRQLSSFVNVIPFPEKPWLTPINQQIEIISAALGQYDQGLQLIEDQKQQSALFKEHHPQLAQKTFVFIYTDQNSPHLWCYSRGDQRIDFLESLGLTLLPIVANMPTHAGAAAVNIGIENVDLLNQADIVIASFPSLESQEIMQRHPLFSTLHAMKTGGYLGIHDPSVIMAMLCGSPISRPWLLKRLLPLLLTIEQNLAVSH</sequence>
<proteinExistence type="inferred from homology"/>
<evidence type="ECO:0000256" key="4">
    <source>
        <dbReference type="ARBA" id="ARBA00022496"/>
    </source>
</evidence>
<comment type="caution">
    <text evidence="7">The sequence shown here is derived from an EMBL/GenBank/DDBJ whole genome shotgun (WGS) entry which is preliminary data.</text>
</comment>
<accession>V8G4J8</accession>
<keyword evidence="4" id="KW-0408">Iron</keyword>
<dbReference type="InterPro" id="IPR002491">
    <property type="entry name" value="ABC_transptr_periplasmic_BD"/>
</dbReference>
<dbReference type="PROSITE" id="PS50983">
    <property type="entry name" value="FE_B12_PBP"/>
    <property type="match status" value="1"/>
</dbReference>
<dbReference type="Pfam" id="PF01497">
    <property type="entry name" value="Peripla_BP_2"/>
    <property type="match status" value="1"/>
</dbReference>
<keyword evidence="4" id="KW-0406">Ion transport</keyword>
<reference evidence="7 8" key="1">
    <citation type="submission" date="2013-11" db="EMBL/GenBank/DDBJ databases">
        <title>Genomic analysis of Pelistega sp. HM-7.</title>
        <authorList>
            <person name="Kumbhare S.V."/>
            <person name="Shetty S.A."/>
            <person name="Sharma O."/>
            <person name="Dhotre D.P."/>
        </authorList>
    </citation>
    <scope>NUCLEOTIDE SEQUENCE [LARGE SCALE GENOMIC DNA]</scope>
    <source>
        <strain evidence="7 8">HM-7</strain>
    </source>
</reference>
<dbReference type="InterPro" id="IPR051313">
    <property type="entry name" value="Bact_iron-sidero_bind"/>
</dbReference>
<evidence type="ECO:0000313" key="7">
    <source>
        <dbReference type="EMBL" id="ETD71355.1"/>
    </source>
</evidence>
<dbReference type="RefSeq" id="WP_023950985.1">
    <property type="nucleotide sequence ID" value="NZ_AYSV01000082.1"/>
</dbReference>
<dbReference type="Proteomes" id="UP000018766">
    <property type="component" value="Unassembled WGS sequence"/>
</dbReference>
<dbReference type="GO" id="GO:1901678">
    <property type="term" value="P:iron coordination entity transport"/>
    <property type="evidence" value="ECO:0007669"/>
    <property type="project" value="UniProtKB-ARBA"/>
</dbReference>
<evidence type="ECO:0000256" key="1">
    <source>
        <dbReference type="ARBA" id="ARBA00004196"/>
    </source>
</evidence>
<gene>
    <name evidence="7" type="ORF">V757_06605</name>
</gene>
<evidence type="ECO:0000259" key="6">
    <source>
        <dbReference type="PROSITE" id="PS50983"/>
    </source>
</evidence>
<evidence type="ECO:0000256" key="5">
    <source>
        <dbReference type="ARBA" id="ARBA00022729"/>
    </source>
</evidence>
<dbReference type="PROSITE" id="PS51257">
    <property type="entry name" value="PROKAR_LIPOPROTEIN"/>
    <property type="match status" value="1"/>
</dbReference>
<feature type="domain" description="Fe/B12 periplasmic-binding" evidence="6">
    <location>
        <begin position="62"/>
        <end position="339"/>
    </location>
</feature>
<keyword evidence="8" id="KW-1185">Reference proteome</keyword>
<protein>
    <submittedName>
        <fullName evidence="7">ABC transporter substrate-binding protein</fullName>
    </submittedName>
</protein>
<dbReference type="OrthoDB" id="1846031at2"/>
<organism evidence="7 8">
    <name type="scientific">Pelistega indica</name>
    <dbReference type="NCBI Taxonomy" id="1414851"/>
    <lineage>
        <taxon>Bacteria</taxon>
        <taxon>Pseudomonadati</taxon>
        <taxon>Pseudomonadota</taxon>
        <taxon>Betaproteobacteria</taxon>
        <taxon>Burkholderiales</taxon>
        <taxon>Alcaligenaceae</taxon>
        <taxon>Pelistega</taxon>
    </lineage>
</organism>
<keyword evidence="4" id="KW-0410">Iron transport</keyword>
<dbReference type="Gene3D" id="3.40.50.1980">
    <property type="entry name" value="Nitrogenase molybdenum iron protein domain"/>
    <property type="match status" value="2"/>
</dbReference>
<dbReference type="AlphaFoldDB" id="V8G4J8"/>
<name>V8G4J8_9BURK</name>
<evidence type="ECO:0000313" key="8">
    <source>
        <dbReference type="Proteomes" id="UP000018766"/>
    </source>
</evidence>
<keyword evidence="3" id="KW-0813">Transport</keyword>
<comment type="subcellular location">
    <subcellularLocation>
        <location evidence="1">Cell envelope</location>
    </subcellularLocation>
</comment>
<dbReference type="EMBL" id="AYSV01000082">
    <property type="protein sequence ID" value="ETD71355.1"/>
    <property type="molecule type" value="Genomic_DNA"/>
</dbReference>
<dbReference type="GO" id="GO:0030288">
    <property type="term" value="C:outer membrane-bounded periplasmic space"/>
    <property type="evidence" value="ECO:0007669"/>
    <property type="project" value="TreeGrafter"/>
</dbReference>
<keyword evidence="5" id="KW-0732">Signal</keyword>
<dbReference type="PANTHER" id="PTHR30532:SF28">
    <property type="entry name" value="PETROBACTIN-BINDING PROTEIN YCLQ"/>
    <property type="match status" value="1"/>
</dbReference>
<comment type="similarity">
    <text evidence="2">Belongs to the bacterial solute-binding protein 8 family.</text>
</comment>
<evidence type="ECO:0000256" key="2">
    <source>
        <dbReference type="ARBA" id="ARBA00008814"/>
    </source>
</evidence>
<dbReference type="SUPFAM" id="SSF53807">
    <property type="entry name" value="Helical backbone' metal receptor"/>
    <property type="match status" value="1"/>
</dbReference>